<dbReference type="InterPro" id="IPR004089">
    <property type="entry name" value="MCPsignal_dom"/>
</dbReference>
<keyword evidence="4" id="KW-1133">Transmembrane helix</keyword>
<dbReference type="PANTHER" id="PTHR32089:SF112">
    <property type="entry name" value="LYSOZYME-LIKE PROTEIN-RELATED"/>
    <property type="match status" value="1"/>
</dbReference>
<dbReference type="AlphaFoldDB" id="A0A3N1XV89"/>
<evidence type="ECO:0000256" key="1">
    <source>
        <dbReference type="ARBA" id="ARBA00023224"/>
    </source>
</evidence>
<dbReference type="Gene3D" id="1.10.287.950">
    <property type="entry name" value="Methyl-accepting chemotaxis protein"/>
    <property type="match status" value="1"/>
</dbReference>
<keyword evidence="4" id="KW-0812">Transmembrane</keyword>
<dbReference type="EMBL" id="RJVG01000002">
    <property type="protein sequence ID" value="ROR30516.1"/>
    <property type="molecule type" value="Genomic_DNA"/>
</dbReference>
<dbReference type="SMART" id="SM00283">
    <property type="entry name" value="MA"/>
    <property type="match status" value="1"/>
</dbReference>
<dbReference type="SUPFAM" id="SSF58104">
    <property type="entry name" value="Methyl-accepting chemotaxis protein (MCP) signaling domain"/>
    <property type="match status" value="1"/>
</dbReference>
<feature type="transmembrane region" description="Helical" evidence="4">
    <location>
        <begin position="134"/>
        <end position="154"/>
    </location>
</feature>
<feature type="transmembrane region" description="Helical" evidence="4">
    <location>
        <begin position="33"/>
        <end position="53"/>
    </location>
</feature>
<sequence length="482" mass="52424">MKKIHLINVITTWICSVLLLCITLGVRGFNYNSIIIGASMFSASIISTILLFTKINDTIKGSSIITIIGMAILLSSILLGGSNRTFIVSFLILAMATLYFKSAIIIFYSAIYLIACVIALFINPAYLGGQDYDMGGIIIGLFIYAAMAVMLYVATKRGETLLHNSEEALDKVQSQHEELAATSEKIQNTVKNLHDAILVSENSIADIAALSDSISESSSQMNHVVEESTQATILINDKFVYANKQIDKNYKYAHQLDESFSKVIRSVSEGNSGIKNLKNSMEDVESTVTSAKTATEYLLKQMGQINVILEEIASIAEQTNLLSLNASIEAARAGEHGKGFAVVADEIRNLANQSSTASSNIQDILNNLSDTTIDVSTKIGSGSESVNLGMTEVSKLIAFFHEIDSSSKESNTLVQKEYTAIEKVKTSFDIIQGELETIVATSEENSAMIENISNSLYEQNHSIKELNGKLQEIGKLSTSLVE</sequence>
<evidence type="ECO:0000256" key="4">
    <source>
        <dbReference type="SAM" id="Phobius"/>
    </source>
</evidence>
<dbReference type="GO" id="GO:0007165">
    <property type="term" value="P:signal transduction"/>
    <property type="evidence" value="ECO:0007669"/>
    <property type="project" value="UniProtKB-KW"/>
</dbReference>
<feature type="transmembrane region" description="Helical" evidence="4">
    <location>
        <begin position="59"/>
        <end position="79"/>
    </location>
</feature>
<comment type="caution">
    <text evidence="6">The sequence shown here is derived from an EMBL/GenBank/DDBJ whole genome shotgun (WGS) entry which is preliminary data.</text>
</comment>
<evidence type="ECO:0000313" key="7">
    <source>
        <dbReference type="Proteomes" id="UP000273083"/>
    </source>
</evidence>
<keyword evidence="3" id="KW-0175">Coiled coil</keyword>
<dbReference type="GO" id="GO:0016020">
    <property type="term" value="C:membrane"/>
    <property type="evidence" value="ECO:0007669"/>
    <property type="project" value="InterPro"/>
</dbReference>
<feature type="transmembrane region" description="Helical" evidence="4">
    <location>
        <begin position="91"/>
        <end position="122"/>
    </location>
</feature>
<feature type="coiled-coil region" evidence="3">
    <location>
        <begin position="162"/>
        <end position="189"/>
    </location>
</feature>
<organism evidence="6 7">
    <name type="scientific">Mobilisporobacter senegalensis</name>
    <dbReference type="NCBI Taxonomy" id="1329262"/>
    <lineage>
        <taxon>Bacteria</taxon>
        <taxon>Bacillati</taxon>
        <taxon>Bacillota</taxon>
        <taxon>Clostridia</taxon>
        <taxon>Lachnospirales</taxon>
        <taxon>Lachnospiraceae</taxon>
        <taxon>Mobilisporobacter</taxon>
    </lineage>
</organism>
<feature type="domain" description="Methyl-accepting transducer" evidence="5">
    <location>
        <begin position="203"/>
        <end position="453"/>
    </location>
</feature>
<reference evidence="6 7" key="1">
    <citation type="submission" date="2018-11" db="EMBL/GenBank/DDBJ databases">
        <title>Genomic Encyclopedia of Type Strains, Phase IV (KMG-IV): sequencing the most valuable type-strain genomes for metagenomic binning, comparative biology and taxonomic classification.</title>
        <authorList>
            <person name="Goeker M."/>
        </authorList>
    </citation>
    <scope>NUCLEOTIDE SEQUENCE [LARGE SCALE GENOMIC DNA]</scope>
    <source>
        <strain evidence="6 7">DSM 26537</strain>
    </source>
</reference>
<proteinExistence type="predicted"/>
<keyword evidence="4" id="KW-0472">Membrane</keyword>
<dbReference type="PROSITE" id="PS50111">
    <property type="entry name" value="CHEMOTAXIS_TRANSDUC_2"/>
    <property type="match status" value="1"/>
</dbReference>
<dbReference type="RefSeq" id="WP_123608214.1">
    <property type="nucleotide sequence ID" value="NZ_RJVG01000002.1"/>
</dbReference>
<keyword evidence="1 2" id="KW-0807">Transducer</keyword>
<evidence type="ECO:0000256" key="2">
    <source>
        <dbReference type="PROSITE-ProRule" id="PRU00284"/>
    </source>
</evidence>
<gene>
    <name evidence="6" type="ORF">EDD66_102168</name>
</gene>
<protein>
    <submittedName>
        <fullName evidence="6">Methyl-accepting chemotaxis sensory transducer</fullName>
    </submittedName>
</protein>
<evidence type="ECO:0000256" key="3">
    <source>
        <dbReference type="SAM" id="Coils"/>
    </source>
</evidence>
<keyword evidence="7" id="KW-1185">Reference proteome</keyword>
<dbReference type="Pfam" id="PF00015">
    <property type="entry name" value="MCPsignal"/>
    <property type="match status" value="1"/>
</dbReference>
<dbReference type="OrthoDB" id="2542987at2"/>
<evidence type="ECO:0000259" key="5">
    <source>
        <dbReference type="PROSITE" id="PS50111"/>
    </source>
</evidence>
<name>A0A3N1XV89_9FIRM</name>
<dbReference type="PANTHER" id="PTHR32089">
    <property type="entry name" value="METHYL-ACCEPTING CHEMOTAXIS PROTEIN MCPB"/>
    <property type="match status" value="1"/>
</dbReference>
<feature type="transmembrane region" description="Helical" evidence="4">
    <location>
        <begin position="6"/>
        <end position="26"/>
    </location>
</feature>
<evidence type="ECO:0000313" key="6">
    <source>
        <dbReference type="EMBL" id="ROR30516.1"/>
    </source>
</evidence>
<dbReference type="Proteomes" id="UP000273083">
    <property type="component" value="Unassembled WGS sequence"/>
</dbReference>
<accession>A0A3N1XV89</accession>